<comment type="caution">
    <text evidence="2">The sequence shown here is derived from an EMBL/GenBank/DDBJ whole genome shotgun (WGS) entry which is preliminary data.</text>
</comment>
<organism evidence="2">
    <name type="scientific">marine sediment metagenome</name>
    <dbReference type="NCBI Taxonomy" id="412755"/>
    <lineage>
        <taxon>unclassified sequences</taxon>
        <taxon>metagenomes</taxon>
        <taxon>ecological metagenomes</taxon>
    </lineage>
</organism>
<proteinExistence type="predicted"/>
<protein>
    <submittedName>
        <fullName evidence="2">Uncharacterized protein</fullName>
    </submittedName>
</protein>
<name>A0A0F9UC74_9ZZZZ</name>
<gene>
    <name evidence="2" type="ORF">LCGC14_0548470</name>
</gene>
<evidence type="ECO:0000313" key="2">
    <source>
        <dbReference type="EMBL" id="KKN58841.1"/>
    </source>
</evidence>
<feature type="region of interest" description="Disordered" evidence="1">
    <location>
        <begin position="1"/>
        <end position="30"/>
    </location>
</feature>
<sequence>MLRRHPRGGGRDDGQHNRQRLEGENPGHGR</sequence>
<dbReference type="EMBL" id="LAZR01000747">
    <property type="protein sequence ID" value="KKN58841.1"/>
    <property type="molecule type" value="Genomic_DNA"/>
</dbReference>
<reference evidence="2" key="1">
    <citation type="journal article" date="2015" name="Nature">
        <title>Complex archaea that bridge the gap between prokaryotes and eukaryotes.</title>
        <authorList>
            <person name="Spang A."/>
            <person name="Saw J.H."/>
            <person name="Jorgensen S.L."/>
            <person name="Zaremba-Niedzwiedzka K."/>
            <person name="Martijn J."/>
            <person name="Lind A.E."/>
            <person name="van Eijk R."/>
            <person name="Schleper C."/>
            <person name="Guy L."/>
            <person name="Ettema T.J."/>
        </authorList>
    </citation>
    <scope>NUCLEOTIDE SEQUENCE</scope>
</reference>
<feature type="non-terminal residue" evidence="2">
    <location>
        <position position="30"/>
    </location>
</feature>
<accession>A0A0F9UC74</accession>
<dbReference type="AlphaFoldDB" id="A0A0F9UC74"/>
<evidence type="ECO:0000256" key="1">
    <source>
        <dbReference type="SAM" id="MobiDB-lite"/>
    </source>
</evidence>
<feature type="compositionally biased region" description="Basic and acidic residues" evidence="1">
    <location>
        <begin position="9"/>
        <end position="30"/>
    </location>
</feature>